<accession>A0ACC2WNL9</accession>
<evidence type="ECO:0000313" key="2">
    <source>
        <dbReference type="Proteomes" id="UP001230649"/>
    </source>
</evidence>
<comment type="caution">
    <text evidence="1">The sequence shown here is derived from an EMBL/GenBank/DDBJ whole genome shotgun (WGS) entry which is preliminary data.</text>
</comment>
<evidence type="ECO:0000313" key="1">
    <source>
        <dbReference type="EMBL" id="KAJ9112789.1"/>
    </source>
</evidence>
<proteinExistence type="predicted"/>
<sequence>MQSPAKQIPEDTLHYTIHLPSPSLDPESHATLITAYVTSLLPREWIWHKDSWQLVVVPEVDVEDRRRRFGEVVGKVVDGQDGADGQQEKGRSSSGTMRVGDAVDDEWVVVWLLRQVSLKYPELIISIRDTDGEFLLIEAADHLPRWLTPDNAENRFWLANGQFHLIPPAYKSSSARPRALFREDEEEEEEEPESDVWISQADAVRTLRRSLAQGKAEFRVSEALEGDILNRINVYPAALETHHQHNIAYLPVNIAKALRTDPGLIQRAVEGFYMRDPAQLRTSVVRVPVTMTRVAYAQLKGQIFHPPRTFGAEWRVPPLTDEEAGKMSEREKKRREEERRWRDLGVKVVMGFEIMYREDNKRARGGEGVADERSDPAYGRYLDNLKRAGFFGDEMESSEGWTRRMREAKGGWVRVRGDSEARTSFADAVDAALKATMSLDVSELTVPSTYTEDSESWLDVSPDELDGLLSRSGGGTQPPRAAEGEDAEAEAQAETLSVLAKKVGQFVEGKGDLEGARFDDELSDEGSDFLDSDDESDAERSMRVDPIMTDAEKEARLQALVPGLKPDEWGAQTQDVSTLSSRADGKKAVSFAEGTPSAKADEEADAALEKARKPRFEPTDYEGHVVESGDETDEEDGEQTMPGWRAKPTPQKKRGPIDPAIYQLSEALKTGKVGPIEGWKDRSEQEDLEMSDPEDDDDVVEGDIDMEQEEEEFLKFARDALGIDEAMWTGMLEERKSRGAYIPGDRIEGQSANSPRPKEEKPEKPAEAASTSAPAASPFRAPAAPAERNPDLDSFEKAMEAMEAELARAKAQSGQTVPTPPPKTKAKDATKPGARSSAAANPLPSLPSEADLDAMDEDDLIAMDRELRAALKSAGISDDEDYGSDEDMDDETRAGVQGLTEDARGEFKMMKDFLESYKAQGGQSGVVGNLFGRLGGK</sequence>
<protein>
    <submittedName>
        <fullName evidence="1">Uncharacterized protein</fullName>
    </submittedName>
</protein>
<gene>
    <name evidence="1" type="ORF">QFC20_002116</name>
</gene>
<dbReference type="EMBL" id="JASBWS010000014">
    <property type="protein sequence ID" value="KAJ9112789.1"/>
    <property type="molecule type" value="Genomic_DNA"/>
</dbReference>
<organism evidence="1 2">
    <name type="scientific">Naganishia adeliensis</name>
    <dbReference type="NCBI Taxonomy" id="92952"/>
    <lineage>
        <taxon>Eukaryota</taxon>
        <taxon>Fungi</taxon>
        <taxon>Dikarya</taxon>
        <taxon>Basidiomycota</taxon>
        <taxon>Agaricomycotina</taxon>
        <taxon>Tremellomycetes</taxon>
        <taxon>Filobasidiales</taxon>
        <taxon>Filobasidiaceae</taxon>
        <taxon>Naganishia</taxon>
    </lineage>
</organism>
<name>A0ACC2WNL9_9TREE</name>
<dbReference type="Proteomes" id="UP001230649">
    <property type="component" value="Unassembled WGS sequence"/>
</dbReference>
<reference evidence="1" key="1">
    <citation type="submission" date="2023-04" db="EMBL/GenBank/DDBJ databases">
        <title>Draft Genome sequencing of Naganishia species isolated from polar environments using Oxford Nanopore Technology.</title>
        <authorList>
            <person name="Leo P."/>
            <person name="Venkateswaran K."/>
        </authorList>
    </citation>
    <scope>NUCLEOTIDE SEQUENCE</scope>
    <source>
        <strain evidence="1">MNA-CCFEE 5262</strain>
    </source>
</reference>
<keyword evidence="2" id="KW-1185">Reference proteome</keyword>